<sequence>MGLIYEIPETFWTLFRSPNRDIYIEALLRINDEYQYNNYFLSRELCLEILNDMYAGKKIDFEKEEADEEPEIFDTTASRVLTWLLRAQWLKKLEDFGSMVTNIVIPDYASVFIEAFERLNSDEGEETEIYIQNVYAALFSFQNDKRNSIAMLRTALVNTKKLNKALQDMLHNMDRFFGRLLNQQSYADLLREHLEGYVEEIVKKKYHILKTSDNFYLYKSDIKAFLRKMREEDEWVETLGTEGMEILDQIERGFDDIEHRIFNMDKEHIKYVRATVMRLTYLLRGESDTKGLVAKVLNRIGQEDDTGPLLKKAAAKMNFSKFDILSEKSLYKRRKGKKDFISQMAREEEEEKELSREDVLLLNRIQTRYTKQEIETFIEDHMEDEKMDLRDVSIQSEGEFEKLILAYDLCTRKNSKYQVITENEGIREDGNYRYPELVIVRRKP</sequence>
<evidence type="ECO:0000313" key="1">
    <source>
        <dbReference type="EMBL" id="MBY0758100.1"/>
    </source>
</evidence>
<proteinExistence type="predicted"/>
<accession>A0ABS7L519</accession>
<evidence type="ECO:0008006" key="3">
    <source>
        <dbReference type="Google" id="ProtNLM"/>
    </source>
</evidence>
<comment type="caution">
    <text evidence="1">The sequence shown here is derived from an EMBL/GenBank/DDBJ whole genome shotgun (WGS) entry which is preliminary data.</text>
</comment>
<dbReference type="InterPro" id="IPR043773">
    <property type="entry name" value="JetA"/>
</dbReference>
<dbReference type="Proteomes" id="UP000779049">
    <property type="component" value="Unassembled WGS sequence"/>
</dbReference>
<reference evidence="1 2" key="1">
    <citation type="journal article" date="2020" name="New Microbes New Infect">
        <title>Sellimonas caecigallum sp. nov., description and genome sequence of a new member of the Sellimonas genus isolated from the cecum of feral chicken.</title>
        <authorList>
            <person name="Wongkuna S."/>
            <person name="Ghimire S."/>
            <person name="Antony L."/>
            <person name="Chankhamhaengdecha S."/>
            <person name="Janvilisri T."/>
            <person name="Scaria J."/>
        </authorList>
    </citation>
    <scope>NUCLEOTIDE SEQUENCE [LARGE SCALE GENOMIC DNA]</scope>
    <source>
        <strain evidence="1 2">SW451</strain>
    </source>
</reference>
<dbReference type="EMBL" id="VIRV01000002">
    <property type="protein sequence ID" value="MBY0758100.1"/>
    <property type="molecule type" value="Genomic_DNA"/>
</dbReference>
<protein>
    <recommendedName>
        <fullName evidence="3">TIGR02677 family protein</fullName>
    </recommendedName>
</protein>
<dbReference type="Pfam" id="PF18982">
    <property type="entry name" value="JetA"/>
    <property type="match status" value="1"/>
</dbReference>
<dbReference type="RefSeq" id="WP_221919379.1">
    <property type="nucleotide sequence ID" value="NZ_CP173660.1"/>
</dbReference>
<keyword evidence="2" id="KW-1185">Reference proteome</keyword>
<organism evidence="1 2">
    <name type="scientific">Sellimonas caecigallum</name>
    <dbReference type="NCBI Taxonomy" id="2592333"/>
    <lineage>
        <taxon>Bacteria</taxon>
        <taxon>Bacillati</taxon>
        <taxon>Bacillota</taxon>
        <taxon>Clostridia</taxon>
        <taxon>Lachnospirales</taxon>
        <taxon>Lachnospiraceae</taxon>
        <taxon>Sellimonas</taxon>
    </lineage>
</organism>
<gene>
    <name evidence="1" type="ORF">FLB61_03120</name>
</gene>
<name>A0ABS7L519_9FIRM</name>
<evidence type="ECO:0000313" key="2">
    <source>
        <dbReference type="Proteomes" id="UP000779049"/>
    </source>
</evidence>